<dbReference type="AlphaFoldDB" id="A0A1D6NNV8"/>
<reference evidence="1" key="1">
    <citation type="submission" date="2015-12" db="EMBL/GenBank/DDBJ databases">
        <title>Update maize B73 reference genome by single molecule sequencing technologies.</title>
        <authorList>
            <consortium name="Maize Genome Sequencing Project"/>
            <person name="Ware D."/>
        </authorList>
    </citation>
    <scope>NUCLEOTIDE SEQUENCE [LARGE SCALE GENOMIC DNA]</scope>
    <source>
        <tissue evidence="1">Seedling</tissue>
    </source>
</reference>
<proteinExistence type="predicted"/>
<name>A0A1D6NNV8_MAIZE</name>
<accession>A0A1D6NNV8</accession>
<gene>
    <name evidence="1" type="ORF">ZEAMMB73_Zm00001d044573</name>
</gene>
<organism evidence="1">
    <name type="scientific">Zea mays</name>
    <name type="common">Maize</name>
    <dbReference type="NCBI Taxonomy" id="4577"/>
    <lineage>
        <taxon>Eukaryota</taxon>
        <taxon>Viridiplantae</taxon>
        <taxon>Streptophyta</taxon>
        <taxon>Embryophyta</taxon>
        <taxon>Tracheophyta</taxon>
        <taxon>Spermatophyta</taxon>
        <taxon>Magnoliopsida</taxon>
        <taxon>Liliopsida</taxon>
        <taxon>Poales</taxon>
        <taxon>Poaceae</taxon>
        <taxon>PACMAD clade</taxon>
        <taxon>Panicoideae</taxon>
        <taxon>Andropogonodae</taxon>
        <taxon>Andropogoneae</taxon>
        <taxon>Tripsacinae</taxon>
        <taxon>Zea</taxon>
    </lineage>
</organism>
<dbReference type="EMBL" id="CM007649">
    <property type="protein sequence ID" value="ONM41741.1"/>
    <property type="molecule type" value="Genomic_DNA"/>
</dbReference>
<evidence type="ECO:0000313" key="1">
    <source>
        <dbReference type="EMBL" id="ONM41741.1"/>
    </source>
</evidence>
<sequence length="32" mass="3875">MWGLKVISKWELNYLLILVTYLQFLVDTTIFL</sequence>
<protein>
    <submittedName>
        <fullName evidence="1">Pre-mRNA-processing protein 40A</fullName>
    </submittedName>
</protein>